<evidence type="ECO:0000256" key="3">
    <source>
        <dbReference type="ARBA" id="ARBA00022431"/>
    </source>
</evidence>
<evidence type="ECO:0000256" key="2">
    <source>
        <dbReference type="ARBA" id="ARBA00009963"/>
    </source>
</evidence>
<comment type="subcellular location">
    <subcellularLocation>
        <location evidence="1">Virion</location>
    </subcellularLocation>
</comment>
<accession>A0A4P8PJI3</accession>
<organism evidence="6">
    <name type="scientific">Blackfly microvirus SF02</name>
    <dbReference type="NCBI Taxonomy" id="2576452"/>
    <lineage>
        <taxon>Viruses</taxon>
        <taxon>Monodnaviria</taxon>
        <taxon>Sangervirae</taxon>
        <taxon>Phixviricota</taxon>
        <taxon>Malgrandaviricetes</taxon>
        <taxon>Petitvirales</taxon>
        <taxon>Microviridae</taxon>
        <taxon>Microvirus</taxon>
    </lineage>
</organism>
<dbReference type="Pfam" id="PF02305">
    <property type="entry name" value="Phage_F"/>
    <property type="match status" value="1"/>
</dbReference>
<comment type="similarity">
    <text evidence="2">Belongs to the microviridae F protein family.</text>
</comment>
<evidence type="ECO:0000313" key="6">
    <source>
        <dbReference type="EMBL" id="QCQ84568.1"/>
    </source>
</evidence>
<dbReference type="InterPro" id="IPR003514">
    <property type="entry name" value="Microviridae_protein_F"/>
</dbReference>
<dbReference type="GO" id="GO:0005198">
    <property type="term" value="F:structural molecule activity"/>
    <property type="evidence" value="ECO:0007669"/>
    <property type="project" value="InterPro"/>
</dbReference>
<protein>
    <submittedName>
        <fullName evidence="6">Major capsid protein</fullName>
    </submittedName>
</protein>
<dbReference type="Proteomes" id="UP000323916">
    <property type="component" value="Segment"/>
</dbReference>
<evidence type="ECO:0000256" key="4">
    <source>
        <dbReference type="ARBA" id="ARBA00022561"/>
    </source>
</evidence>
<keyword evidence="4" id="KW-0167">Capsid protein</keyword>
<keyword evidence="5" id="KW-0946">Virion</keyword>
<dbReference type="InterPro" id="IPR016184">
    <property type="entry name" value="Capsid/spike_ssDNA_virus"/>
</dbReference>
<name>A0A4P8PJI3_9VIRU</name>
<dbReference type="EMBL" id="MK249127">
    <property type="protein sequence ID" value="QCQ84568.1"/>
    <property type="molecule type" value="Genomic_DNA"/>
</dbReference>
<proteinExistence type="inferred from homology"/>
<dbReference type="SUPFAM" id="SSF88645">
    <property type="entry name" value="ssDNA viruses"/>
    <property type="match status" value="1"/>
</dbReference>
<keyword evidence="3" id="KW-1140">T=1 icosahedral capsid protein</keyword>
<evidence type="ECO:0000256" key="5">
    <source>
        <dbReference type="ARBA" id="ARBA00022844"/>
    </source>
</evidence>
<dbReference type="InterPro" id="IPR037002">
    <property type="entry name" value="Microviridae_protein_F_sf"/>
</dbReference>
<dbReference type="Gene3D" id="2.60.169.10">
    <property type="entry name" value="Microviridae F protein"/>
    <property type="match status" value="2"/>
</dbReference>
<reference evidence="6" key="1">
    <citation type="submission" date="2018-12" db="EMBL/GenBank/DDBJ databases">
        <title>Singled stranded DNA viruses identified in blackflies (Austrosimulium ungulatum) sampled in New Zealand.</title>
        <authorList>
            <person name="Kraberger S."/>
            <person name="Fontenele R.S."/>
            <person name="Schmidlin K."/>
            <person name="Walters M."/>
            <person name="Varsani A."/>
        </authorList>
    </citation>
    <scope>NUCLEOTIDE SEQUENCE [LARGE SCALE GENOMIC DNA]</scope>
    <source>
        <strain evidence="6">009</strain>
    </source>
</reference>
<sequence length="546" mass="59699">MEDVMARRSVMVHAFSQVPQAHIERSSFDRSFGVKTTFNESDLVPIFIDEALPGDTFNVSLATFGRLATPIFPFMDNLYLDFFFFFVPNRLVWTHFVNFFGEQDNPTDTTSFIVPTITIPVGSNIGSTIQQLADYFGIPVNAAQMHTSFTVNSLPFRAYNLIWNQWFRDENLQNSVVVQKDDGPDVAANYVVLKRGKRKDYFTGCLPFPQKGPAVNLPLGTSAPVKTSATLQFVGPGVPVMQWANAAGGFPPAASSIGIAGTTGNVNFGAATFAGATGGVIPVNLMTDLSAATAATINQLRQAFQIQKIYERDARGGTRYTELIKAHFGVTSPDARLQRAEYLGGGSAPINVNPIAQTSATGLTGSTSPQGNLAAMGTVHSNGIGFTKSFTEHGYIIGLVNARADLTYQDGIEKLWLRSTRFDFYWPALAHIGEQSVLNAEIYATGDPVDSQTFGYQERYGEYRYKISRVMGLFRSTSAAPLDAWHLSQHFSALPVLNAAFIVDQPPISRVVAVPTQPRFLLDVHFSMRCARPMPVFGVPGLIDHF</sequence>
<dbReference type="GO" id="GO:0039615">
    <property type="term" value="C:T=1 icosahedral viral capsid"/>
    <property type="evidence" value="ECO:0007669"/>
    <property type="project" value="UniProtKB-KW"/>
</dbReference>
<evidence type="ECO:0000256" key="1">
    <source>
        <dbReference type="ARBA" id="ARBA00004328"/>
    </source>
</evidence>